<proteinExistence type="predicted"/>
<evidence type="ECO:0000313" key="2">
    <source>
        <dbReference type="Proteomes" id="UP001168821"/>
    </source>
</evidence>
<name>A0AA38IEX5_9CUCU</name>
<keyword evidence="2" id="KW-1185">Reference proteome</keyword>
<comment type="caution">
    <text evidence="1">The sequence shown here is derived from an EMBL/GenBank/DDBJ whole genome shotgun (WGS) entry which is preliminary data.</text>
</comment>
<dbReference type="EMBL" id="JALNTZ010000004">
    <property type="protein sequence ID" value="KAJ3653869.1"/>
    <property type="molecule type" value="Genomic_DNA"/>
</dbReference>
<sequence>MSVGFRSPTSTCDSQSQSLTIGRVPEAPFARYICVTPIQRPGLSSGKSWDLPGRHERDKLPRRSVFAANTRDTCSRISIFTKLICGRGKNGNSGATWKKKSCVQLVHKVISRNFAPTLFCSLSFVSLDFCSPSVCFSTSGLSKHVVKSDHVSQDRTTVEK</sequence>
<accession>A0AA38IEX5</accession>
<evidence type="ECO:0000313" key="1">
    <source>
        <dbReference type="EMBL" id="KAJ3653869.1"/>
    </source>
</evidence>
<organism evidence="1 2">
    <name type="scientific">Zophobas morio</name>
    <dbReference type="NCBI Taxonomy" id="2755281"/>
    <lineage>
        <taxon>Eukaryota</taxon>
        <taxon>Metazoa</taxon>
        <taxon>Ecdysozoa</taxon>
        <taxon>Arthropoda</taxon>
        <taxon>Hexapoda</taxon>
        <taxon>Insecta</taxon>
        <taxon>Pterygota</taxon>
        <taxon>Neoptera</taxon>
        <taxon>Endopterygota</taxon>
        <taxon>Coleoptera</taxon>
        <taxon>Polyphaga</taxon>
        <taxon>Cucujiformia</taxon>
        <taxon>Tenebrionidae</taxon>
        <taxon>Zophobas</taxon>
    </lineage>
</organism>
<protein>
    <submittedName>
        <fullName evidence="1">Uncharacterized protein</fullName>
    </submittedName>
</protein>
<dbReference type="Proteomes" id="UP001168821">
    <property type="component" value="Unassembled WGS sequence"/>
</dbReference>
<dbReference type="AlphaFoldDB" id="A0AA38IEX5"/>
<reference evidence="1" key="1">
    <citation type="journal article" date="2023" name="G3 (Bethesda)">
        <title>Whole genome assemblies of Zophobas morio and Tenebrio molitor.</title>
        <authorList>
            <person name="Kaur S."/>
            <person name="Stinson S.A."/>
            <person name="diCenzo G.C."/>
        </authorList>
    </citation>
    <scope>NUCLEOTIDE SEQUENCE</scope>
    <source>
        <strain evidence="1">QUZm001</strain>
    </source>
</reference>
<gene>
    <name evidence="1" type="ORF">Zmor_013099</name>
</gene>